<reference evidence="1 2" key="1">
    <citation type="submission" date="2018-01" db="EMBL/GenBank/DDBJ databases">
        <authorList>
            <person name="Gaut B.S."/>
            <person name="Morton B.R."/>
            <person name="Clegg M.T."/>
            <person name="Duvall M.R."/>
        </authorList>
    </citation>
    <scope>NUCLEOTIDE SEQUENCE [LARGE SCALE GENOMIC DNA]</scope>
    <source>
        <strain evidence="1">GP69</strain>
    </source>
</reference>
<dbReference type="EMBL" id="OFSM01000023">
    <property type="protein sequence ID" value="SOY31268.1"/>
    <property type="molecule type" value="Genomic_DNA"/>
</dbReference>
<organism evidence="1 2">
    <name type="scientific">Acetatifactor muris</name>
    <dbReference type="NCBI Taxonomy" id="879566"/>
    <lineage>
        <taxon>Bacteria</taxon>
        <taxon>Bacillati</taxon>
        <taxon>Bacillota</taxon>
        <taxon>Clostridia</taxon>
        <taxon>Lachnospirales</taxon>
        <taxon>Lachnospiraceae</taxon>
        <taxon>Acetatifactor</taxon>
    </lineage>
</organism>
<protein>
    <submittedName>
        <fullName evidence="1">Uncharacterized protein</fullName>
    </submittedName>
</protein>
<sequence length="127" mass="14822">MKGGILEWHSKMYIVAVGNEFYQDIITEGQGLSGSCSFLGFETEAEWMVKRTYYRDRYNCNKVWEVAKLNGGYYFRQYICGSQIGRGLRTTKKFISSLGILDFEIITSFPNNQVNDERSQRNVHKRH</sequence>
<proteinExistence type="predicted"/>
<evidence type="ECO:0000313" key="2">
    <source>
        <dbReference type="Proteomes" id="UP000236311"/>
    </source>
</evidence>
<keyword evidence="2" id="KW-1185">Reference proteome</keyword>
<dbReference type="AlphaFoldDB" id="A0A2K4ZLA7"/>
<evidence type="ECO:0000313" key="1">
    <source>
        <dbReference type="EMBL" id="SOY31268.1"/>
    </source>
</evidence>
<gene>
    <name evidence="1" type="ORF">AMURIS_04004</name>
</gene>
<accession>A0A2K4ZLA7</accession>
<name>A0A2K4ZLA7_9FIRM</name>
<dbReference type="Proteomes" id="UP000236311">
    <property type="component" value="Unassembled WGS sequence"/>
</dbReference>